<sequence>MSLIETIKKISFFNNLNEEELSIVASFSSISKYSSKSILFYESEVSQNLLFLVDGLLKIYKFDKFGNEIFLYHVYKNSMISELSSLNGNDIYCFSNAEFIDESTILSVNFEKLYEHFLSKNILTKELIENLLNKTQQLQCIINRELVFDATAKVAFMLNQDLEMFNKLKRQEVSFMLHIQPETLSRVLKKLSREEIINIENGDIIIINQNALSSIFKGIGV</sequence>
<dbReference type="InterPro" id="IPR000595">
    <property type="entry name" value="cNMP-bd_dom"/>
</dbReference>
<proteinExistence type="predicted"/>
<evidence type="ECO:0000256" key="3">
    <source>
        <dbReference type="ARBA" id="ARBA00023163"/>
    </source>
</evidence>
<gene>
    <name evidence="5" type="ORF">CRU90_00460</name>
</gene>
<protein>
    <submittedName>
        <fullName evidence="5">Transcriptional regulator</fullName>
    </submittedName>
</protein>
<dbReference type="AlphaFoldDB" id="A0A4Q0ZQ62"/>
<keyword evidence="2" id="KW-0238">DNA-binding</keyword>
<dbReference type="GO" id="GO:0003677">
    <property type="term" value="F:DNA binding"/>
    <property type="evidence" value="ECO:0007669"/>
    <property type="project" value="UniProtKB-KW"/>
</dbReference>
<reference evidence="5 6" key="1">
    <citation type="submission" date="2017-10" db="EMBL/GenBank/DDBJ databases">
        <title>Genomics of the genus Arcobacter.</title>
        <authorList>
            <person name="Perez-Cataluna A."/>
            <person name="Figueras M.J."/>
        </authorList>
    </citation>
    <scope>NUCLEOTIDE SEQUENCE [LARGE SCALE GENOMIC DNA]</scope>
    <source>
        <strain evidence="5 6">F26</strain>
    </source>
</reference>
<evidence type="ECO:0000256" key="2">
    <source>
        <dbReference type="ARBA" id="ARBA00023125"/>
    </source>
</evidence>
<dbReference type="EMBL" id="PDJZ01000001">
    <property type="protein sequence ID" value="RXJ85768.1"/>
    <property type="molecule type" value="Genomic_DNA"/>
</dbReference>
<dbReference type="OrthoDB" id="5338728at2"/>
<dbReference type="SUPFAM" id="SSF51206">
    <property type="entry name" value="cAMP-binding domain-like"/>
    <property type="match status" value="1"/>
</dbReference>
<evidence type="ECO:0000313" key="6">
    <source>
        <dbReference type="Proteomes" id="UP000290870"/>
    </source>
</evidence>
<evidence type="ECO:0000313" key="5">
    <source>
        <dbReference type="EMBL" id="RXJ85768.1"/>
    </source>
</evidence>
<keyword evidence="1" id="KW-0805">Transcription regulation</keyword>
<dbReference type="Pfam" id="PF13545">
    <property type="entry name" value="HTH_Crp_2"/>
    <property type="match status" value="1"/>
</dbReference>
<name>A0A4Q0ZQ62_9BACT</name>
<dbReference type="SMART" id="SM00419">
    <property type="entry name" value="HTH_CRP"/>
    <property type="match status" value="1"/>
</dbReference>
<evidence type="ECO:0000256" key="1">
    <source>
        <dbReference type="ARBA" id="ARBA00023015"/>
    </source>
</evidence>
<dbReference type="InterPro" id="IPR014710">
    <property type="entry name" value="RmlC-like_jellyroll"/>
</dbReference>
<accession>A0A4Q0ZQ62</accession>
<dbReference type="SUPFAM" id="SSF46785">
    <property type="entry name" value="Winged helix' DNA-binding domain"/>
    <property type="match status" value="1"/>
</dbReference>
<evidence type="ECO:0000259" key="4">
    <source>
        <dbReference type="PROSITE" id="PS50042"/>
    </source>
</evidence>
<dbReference type="InterPro" id="IPR036390">
    <property type="entry name" value="WH_DNA-bd_sf"/>
</dbReference>
<dbReference type="InterPro" id="IPR012318">
    <property type="entry name" value="HTH_CRP"/>
</dbReference>
<dbReference type="InterPro" id="IPR036388">
    <property type="entry name" value="WH-like_DNA-bd_sf"/>
</dbReference>
<feature type="domain" description="Cyclic nucleotide-binding" evidence="4">
    <location>
        <begin position="12"/>
        <end position="134"/>
    </location>
</feature>
<comment type="caution">
    <text evidence="5">The sequence shown here is derived from an EMBL/GenBank/DDBJ whole genome shotgun (WGS) entry which is preliminary data.</text>
</comment>
<keyword evidence="3" id="KW-0804">Transcription</keyword>
<dbReference type="GO" id="GO:0006355">
    <property type="term" value="P:regulation of DNA-templated transcription"/>
    <property type="evidence" value="ECO:0007669"/>
    <property type="project" value="InterPro"/>
</dbReference>
<dbReference type="Proteomes" id="UP000290870">
    <property type="component" value="Unassembled WGS sequence"/>
</dbReference>
<dbReference type="InterPro" id="IPR018490">
    <property type="entry name" value="cNMP-bd_dom_sf"/>
</dbReference>
<dbReference type="Gene3D" id="1.10.10.10">
    <property type="entry name" value="Winged helix-like DNA-binding domain superfamily/Winged helix DNA-binding domain"/>
    <property type="match status" value="1"/>
</dbReference>
<organism evidence="5 6">
    <name type="scientific">Arcobacter cloacae</name>
    <dbReference type="NCBI Taxonomy" id="1054034"/>
    <lineage>
        <taxon>Bacteria</taxon>
        <taxon>Pseudomonadati</taxon>
        <taxon>Campylobacterota</taxon>
        <taxon>Epsilonproteobacteria</taxon>
        <taxon>Campylobacterales</taxon>
        <taxon>Arcobacteraceae</taxon>
        <taxon>Arcobacter</taxon>
    </lineage>
</organism>
<dbReference type="PROSITE" id="PS50042">
    <property type="entry name" value="CNMP_BINDING_3"/>
    <property type="match status" value="1"/>
</dbReference>
<dbReference type="Gene3D" id="2.60.120.10">
    <property type="entry name" value="Jelly Rolls"/>
    <property type="match status" value="1"/>
</dbReference>
<dbReference type="RefSeq" id="WP_128985297.1">
    <property type="nucleotide sequence ID" value="NZ_PDJZ01000001.1"/>
</dbReference>